<keyword evidence="5" id="KW-1185">Reference proteome</keyword>
<feature type="domain" description="Guanylate cyclase" evidence="3">
    <location>
        <begin position="22"/>
        <end position="57"/>
    </location>
</feature>
<accession>A0ABQ9FDG5</accession>
<proteinExistence type="predicted"/>
<evidence type="ECO:0000313" key="5">
    <source>
        <dbReference type="Proteomes" id="UP001217089"/>
    </source>
</evidence>
<dbReference type="InterPro" id="IPR029787">
    <property type="entry name" value="Nucleotide_cyclase"/>
</dbReference>
<dbReference type="EMBL" id="JARBDR010000342">
    <property type="protein sequence ID" value="KAJ8314261.1"/>
    <property type="molecule type" value="Genomic_DNA"/>
</dbReference>
<dbReference type="InterPro" id="IPR001054">
    <property type="entry name" value="A/G_cyclase"/>
</dbReference>
<name>A0ABQ9FDG5_TEGGR</name>
<dbReference type="Gene3D" id="3.30.70.1230">
    <property type="entry name" value="Nucleotide cyclase"/>
    <property type="match status" value="1"/>
</dbReference>
<feature type="signal peptide" evidence="2">
    <location>
        <begin position="1"/>
        <end position="20"/>
    </location>
</feature>
<evidence type="ECO:0000313" key="4">
    <source>
        <dbReference type="EMBL" id="KAJ8314261.1"/>
    </source>
</evidence>
<gene>
    <name evidence="4" type="ORF">KUTeg_008822</name>
</gene>
<reference evidence="4 5" key="1">
    <citation type="submission" date="2022-12" db="EMBL/GenBank/DDBJ databases">
        <title>Chromosome-level genome of Tegillarca granosa.</title>
        <authorList>
            <person name="Kim J."/>
        </authorList>
    </citation>
    <scope>NUCLEOTIDE SEQUENCE [LARGE SCALE GENOMIC DNA]</scope>
    <source>
        <strain evidence="4">Teg-2019</strain>
        <tissue evidence="4">Adductor muscle</tissue>
    </source>
</reference>
<dbReference type="Proteomes" id="UP001217089">
    <property type="component" value="Unassembled WGS sequence"/>
</dbReference>
<dbReference type="SUPFAM" id="SSF55073">
    <property type="entry name" value="Nucleotide cyclase"/>
    <property type="match status" value="1"/>
</dbReference>
<feature type="chain" id="PRO_5046498757" description="Guanylate cyclase domain-containing protein" evidence="2">
    <location>
        <begin position="21"/>
        <end position="70"/>
    </location>
</feature>
<dbReference type="Pfam" id="PF00211">
    <property type="entry name" value="Guanylate_cyc"/>
    <property type="match status" value="1"/>
</dbReference>
<comment type="caution">
    <text evidence="4">The sequence shown here is derived from an EMBL/GenBank/DDBJ whole genome shotgun (WGS) entry which is preliminary data.</text>
</comment>
<sequence>MFFFFLLLFLLGMNVGPVVAGVTQEVYNILSVRGYILECRGHVSVKGKGDMITYFLIQQPKNKSVSGLIN</sequence>
<keyword evidence="2" id="KW-0732">Signal</keyword>
<protein>
    <recommendedName>
        <fullName evidence="3">Guanylate cyclase domain-containing protein</fullName>
    </recommendedName>
</protein>
<organism evidence="4 5">
    <name type="scientific">Tegillarca granosa</name>
    <name type="common">Malaysian cockle</name>
    <name type="synonym">Anadara granosa</name>
    <dbReference type="NCBI Taxonomy" id="220873"/>
    <lineage>
        <taxon>Eukaryota</taxon>
        <taxon>Metazoa</taxon>
        <taxon>Spiralia</taxon>
        <taxon>Lophotrochozoa</taxon>
        <taxon>Mollusca</taxon>
        <taxon>Bivalvia</taxon>
        <taxon>Autobranchia</taxon>
        <taxon>Pteriomorphia</taxon>
        <taxon>Arcoida</taxon>
        <taxon>Arcoidea</taxon>
        <taxon>Arcidae</taxon>
        <taxon>Tegillarca</taxon>
    </lineage>
</organism>
<evidence type="ECO:0000259" key="3">
    <source>
        <dbReference type="Pfam" id="PF00211"/>
    </source>
</evidence>
<keyword evidence="1" id="KW-0456">Lyase</keyword>
<evidence type="ECO:0000256" key="2">
    <source>
        <dbReference type="SAM" id="SignalP"/>
    </source>
</evidence>
<evidence type="ECO:0000256" key="1">
    <source>
        <dbReference type="ARBA" id="ARBA00023239"/>
    </source>
</evidence>